<dbReference type="OrthoDB" id="535167at2759"/>
<evidence type="ECO:0000256" key="1">
    <source>
        <dbReference type="ARBA" id="ARBA00004430"/>
    </source>
</evidence>
<evidence type="ECO:0000256" key="3">
    <source>
        <dbReference type="ARBA" id="ARBA00022574"/>
    </source>
</evidence>
<dbReference type="GO" id="GO:0003341">
    <property type="term" value="P:cilium movement"/>
    <property type="evidence" value="ECO:0007669"/>
    <property type="project" value="UniProtKB-ARBA"/>
</dbReference>
<evidence type="ECO:0000256" key="4">
    <source>
        <dbReference type="ARBA" id="ARBA00022737"/>
    </source>
</evidence>
<dbReference type="EMBL" id="JACMRX010000002">
    <property type="protein sequence ID" value="KAF7995584.1"/>
    <property type="molecule type" value="Genomic_DNA"/>
</dbReference>
<evidence type="ECO:0000256" key="7">
    <source>
        <dbReference type="ARBA" id="ARBA00023273"/>
    </source>
</evidence>
<name>A0A835CTZ1_APHGI</name>
<comment type="similarity">
    <text evidence="8">Belongs to the CFAP43 family.</text>
</comment>
<comment type="subcellular location">
    <subcellularLocation>
        <location evidence="1">Cytoplasm</location>
        <location evidence="1">Cytoskeleton</location>
        <location evidence="1">Cilium axoneme</location>
    </subcellularLocation>
</comment>
<feature type="coiled-coil region" evidence="10">
    <location>
        <begin position="906"/>
        <end position="933"/>
    </location>
</feature>
<dbReference type="Pfam" id="PF25828">
    <property type="entry name" value="CC_Cfap43"/>
    <property type="match status" value="1"/>
</dbReference>
<evidence type="ECO:0000313" key="11">
    <source>
        <dbReference type="EMBL" id="KAF7995584.1"/>
    </source>
</evidence>
<feature type="coiled-coil region" evidence="10">
    <location>
        <begin position="1037"/>
        <end position="1082"/>
    </location>
</feature>
<keyword evidence="6" id="KW-0206">Cytoskeleton</keyword>
<keyword evidence="12" id="KW-1185">Reference proteome</keyword>
<keyword evidence="4" id="KW-0677">Repeat</keyword>
<keyword evidence="2" id="KW-0963">Cytoplasm</keyword>
<protein>
    <recommendedName>
        <fullName evidence="9">Cilia- and flagella-associated protein 43</fullName>
    </recommendedName>
</protein>
<evidence type="ECO:0000256" key="9">
    <source>
        <dbReference type="ARBA" id="ARBA00023662"/>
    </source>
</evidence>
<dbReference type="PANTHER" id="PTHR14885:SF1">
    <property type="entry name" value="CILIA- AND FLAGELLA-ASSOCIATED PROTEIN 43"/>
    <property type="match status" value="1"/>
</dbReference>
<dbReference type="GO" id="GO:0005930">
    <property type="term" value="C:axoneme"/>
    <property type="evidence" value="ECO:0007669"/>
    <property type="project" value="UniProtKB-SubCell"/>
</dbReference>
<reference evidence="11 12" key="1">
    <citation type="submission" date="2020-08" db="EMBL/GenBank/DDBJ databases">
        <title>Aphidius gifuensis genome sequencing and assembly.</title>
        <authorList>
            <person name="Du Z."/>
        </authorList>
    </citation>
    <scope>NUCLEOTIDE SEQUENCE [LARGE SCALE GENOMIC DNA]</scope>
    <source>
        <strain evidence="11">YNYX2018</strain>
        <tissue evidence="11">Adults</tissue>
    </source>
</reference>
<dbReference type="PANTHER" id="PTHR14885">
    <property type="entry name" value="CILIA- AND FLAGELLA-ASSOCIATED PROTEIN 43-RELATED"/>
    <property type="match status" value="1"/>
</dbReference>
<feature type="coiled-coil region" evidence="10">
    <location>
        <begin position="1125"/>
        <end position="1173"/>
    </location>
</feature>
<organism evidence="11 12">
    <name type="scientific">Aphidius gifuensis</name>
    <name type="common">Parasitoid wasp</name>
    <dbReference type="NCBI Taxonomy" id="684658"/>
    <lineage>
        <taxon>Eukaryota</taxon>
        <taxon>Metazoa</taxon>
        <taxon>Ecdysozoa</taxon>
        <taxon>Arthropoda</taxon>
        <taxon>Hexapoda</taxon>
        <taxon>Insecta</taxon>
        <taxon>Pterygota</taxon>
        <taxon>Neoptera</taxon>
        <taxon>Endopterygota</taxon>
        <taxon>Hymenoptera</taxon>
        <taxon>Apocrita</taxon>
        <taxon>Ichneumonoidea</taxon>
        <taxon>Braconidae</taxon>
        <taxon>Aphidiinae</taxon>
        <taxon>Aphidius</taxon>
    </lineage>
</organism>
<dbReference type="Gene3D" id="2.130.10.10">
    <property type="entry name" value="YVTN repeat-like/Quinoprotein amine dehydrogenase"/>
    <property type="match status" value="2"/>
</dbReference>
<evidence type="ECO:0000256" key="5">
    <source>
        <dbReference type="ARBA" id="ARBA00023054"/>
    </source>
</evidence>
<dbReference type="InterPro" id="IPR036322">
    <property type="entry name" value="WD40_repeat_dom_sf"/>
</dbReference>
<gene>
    <name evidence="11" type="ORF">HCN44_006691</name>
</gene>
<dbReference type="GO" id="GO:0060271">
    <property type="term" value="P:cilium assembly"/>
    <property type="evidence" value="ECO:0007669"/>
    <property type="project" value="TreeGrafter"/>
</dbReference>
<dbReference type="Proteomes" id="UP000639338">
    <property type="component" value="Unassembled WGS sequence"/>
</dbReference>
<evidence type="ECO:0000256" key="10">
    <source>
        <dbReference type="SAM" id="Coils"/>
    </source>
</evidence>
<evidence type="ECO:0000256" key="6">
    <source>
        <dbReference type="ARBA" id="ARBA00023212"/>
    </source>
</evidence>
<proteinExistence type="inferred from homology"/>
<keyword evidence="7" id="KW-0966">Cell projection</keyword>
<sequence>MPNNETKWIKFGDIKSFGFLGKNIFAIASGIHVIFINLDTKDEKVEKFNSEERGQGACCFAGHPVVPIFAISERCSYPKISIFTYPEINIVSKCVYKNQDRRNGFLSSAFAGTEYLLTLTFIPKFKLIIWLWRTGEYLTDIDTDIADDFQYISISSSSPYLVCQCGKTSGKIMTYEISVCSKIVTLSPIINSFKNDKIVSSSWTQEGSLLVSDDFGNVYLINRDDERPYIVVKSDKEKSQRSLIVAFQDGVVVSNSKPQIIFYKKTSIECHWKATWSLDFSSKIIFLNRHSQRDSLLIYTDDGKIFELNDDNDIPKIQLICHQGSGYLFLFPINPSARNFGVVDCLDTLNIFEGQSGQFLGNLILDTHGKTLCVVSHEILPIVAISTDAGRCNIISVNNVSNPILIKSFYLTKEALNQVKFSWMEKILGVAALNYGKLFIIKGFEFMKLEVMTLLEIPKKIIDFLIFEEENGDIKVLILIHHNIMVGKNIIIYKIDNSNNKINQLGCIIELPNIFKHLHYGQTRNDIFVNPYLTKQLYQIKFQNNFNEIYLNEAILLSHKLRLVNMNVDKKYILTFGYDGFLIIKNKENINETLLIYSSHHRQEGGLKFAIILSNNIIITLGKDRSIVATKISPINQSEFKYEGDTFTNALQMLPTFTGLMLEYKTDDSTWIETTISLNLIMEKNQMASKRCSIIKDINNLKLRLKTLLDANQAEPDENARLPLSNFDLNTIERSRKINENTMKKKSTEEKLKLLIIKQDKIKNFIQKKCWDSMNIPACSLISLDGKIKVNNYAFPVVAEEEKNNFEWENFVLNLAQQINNNKQSNKIVKKNNSKCFNQFFKCDEEDKFSMSGTTTHRWIQDDLSPIKNQIFKDGSFVEAARINISTIIREEKLKIFFNNLFNDMRRRKESEIKLAESRIKEIQNCSNELKNMFNVICNVDHSCLKLIWHDVEKPQTLIKVEDKEVFKLINYKVDTVNTASDNSQNKSQKILFIDWNFRDDCLNKMMDGLLQVRWEDELKKEIPRPNCLSKDPMKYTNEEKIEIKIYNNALAKLTAERLKYKNILEIKLSQVQENLNKSVNDFNHELDIFFQKRIKLESSILQESLMRYREILRQKLRINGIKKIAKLENKLTILSNKLKKYIQHMDLLEITVNEIKQRYDNLNKRDKLLESKFRSEYFDLKQPMVEHLLRHYKKRPRNLQLTCTSITFLIELSRCILSGEKSLILPRECYDYLKNIDTIDAMPTNFPSQIDNNHWHLLLKLRRTKIESETRLKCCAFELAEAEQTQASHQRLIQNLQNNIQQFKETIDDEKKLNYELLQNIETQLILKMGQIEIFIDGQSSEYLNSVLVPFDELLRVNRAIVDAGKKKINAMNCTIEYRRLIEWKEWKHCCMQITLDDMKDELKFLQGVKVTKEIQMYLMRHHDGIGLLEKDNEISKSHSATRKRFKNIIESKKIKLIDSIRNINYWQMENNQLTSIIENIKLQNNKILIIINDENYKKENVFLNNKFHSIMMRNKIVKKIQDNYGNLLALQAQLELLKLKTYPTLKFKNLKNTFN</sequence>
<evidence type="ECO:0000256" key="8">
    <source>
        <dbReference type="ARBA" id="ARBA00023605"/>
    </source>
</evidence>
<dbReference type="InterPro" id="IPR015943">
    <property type="entry name" value="WD40/YVTN_repeat-like_dom_sf"/>
</dbReference>
<accession>A0A835CTZ1</accession>
<feature type="coiled-coil region" evidence="10">
    <location>
        <begin position="1280"/>
        <end position="1314"/>
    </location>
</feature>
<dbReference type="SUPFAM" id="SSF50978">
    <property type="entry name" value="WD40 repeat-like"/>
    <property type="match status" value="1"/>
</dbReference>
<keyword evidence="3" id="KW-0853">WD repeat</keyword>
<evidence type="ECO:0000256" key="2">
    <source>
        <dbReference type="ARBA" id="ARBA00022490"/>
    </source>
</evidence>
<comment type="caution">
    <text evidence="11">The sequence shown here is derived from an EMBL/GenBank/DDBJ whole genome shotgun (WGS) entry which is preliminary data.</text>
</comment>
<keyword evidence="5 10" id="KW-0175">Coiled coil</keyword>
<evidence type="ECO:0000313" key="12">
    <source>
        <dbReference type="Proteomes" id="UP000639338"/>
    </source>
</evidence>